<evidence type="ECO:0000256" key="2">
    <source>
        <dbReference type="ARBA" id="ARBA00010701"/>
    </source>
</evidence>
<dbReference type="Proteomes" id="UP000053240">
    <property type="component" value="Unassembled WGS sequence"/>
</dbReference>
<name>A0A194R1Y7_PAPMA</name>
<protein>
    <submittedName>
        <fullName evidence="6">Pancreatic triacylglycerol lipase</fullName>
    </submittedName>
</protein>
<dbReference type="GO" id="GO:0017171">
    <property type="term" value="F:serine hydrolase activity"/>
    <property type="evidence" value="ECO:0007669"/>
    <property type="project" value="TreeGrafter"/>
</dbReference>
<evidence type="ECO:0000256" key="4">
    <source>
        <dbReference type="RuleBase" id="RU004262"/>
    </source>
</evidence>
<dbReference type="PRINTS" id="PR00821">
    <property type="entry name" value="TAGLIPASE"/>
</dbReference>
<dbReference type="PANTHER" id="PTHR11610:SF173">
    <property type="entry name" value="LIPASE DOMAIN-CONTAINING PROTEIN-RELATED"/>
    <property type="match status" value="1"/>
</dbReference>
<evidence type="ECO:0000313" key="6">
    <source>
        <dbReference type="EMBL" id="KPJ11707.1"/>
    </source>
</evidence>
<feature type="domain" description="Lipase" evidence="5">
    <location>
        <begin position="91"/>
        <end position="328"/>
    </location>
</feature>
<keyword evidence="3" id="KW-0964">Secreted</keyword>
<dbReference type="STRING" id="76193.A0A194R1Y7"/>
<dbReference type="AlphaFoldDB" id="A0A194R1Y7"/>
<reference evidence="6 7" key="1">
    <citation type="journal article" date="2015" name="Nat. Commun.">
        <title>Outbred genome sequencing and CRISPR/Cas9 gene editing in butterflies.</title>
        <authorList>
            <person name="Li X."/>
            <person name="Fan D."/>
            <person name="Zhang W."/>
            <person name="Liu G."/>
            <person name="Zhang L."/>
            <person name="Zhao L."/>
            <person name="Fang X."/>
            <person name="Chen L."/>
            <person name="Dong Y."/>
            <person name="Chen Y."/>
            <person name="Ding Y."/>
            <person name="Zhao R."/>
            <person name="Feng M."/>
            <person name="Zhu Y."/>
            <person name="Feng Y."/>
            <person name="Jiang X."/>
            <person name="Zhu D."/>
            <person name="Xiang H."/>
            <person name="Feng X."/>
            <person name="Li S."/>
            <person name="Wang J."/>
            <person name="Zhang G."/>
            <person name="Kronforst M.R."/>
            <person name="Wang W."/>
        </authorList>
    </citation>
    <scope>NUCLEOTIDE SEQUENCE [LARGE SCALE GENOMIC DNA]</scope>
    <source>
        <strain evidence="6">Ya'a_city_454_Pm</strain>
        <tissue evidence="6">Whole body</tissue>
    </source>
</reference>
<dbReference type="GO" id="GO:0005615">
    <property type="term" value="C:extracellular space"/>
    <property type="evidence" value="ECO:0007669"/>
    <property type="project" value="TreeGrafter"/>
</dbReference>
<sequence>MGAGHVSTTTTLGLSTIGIEIEISQGIIVTFKAGSMCFGNAISVIPGDNSHYIEGVSRYIWMPDGEDVPHLVDLQEEPDMELLTARDSSYNQYWLYTRSNPDSAQIITDEDKESILNSSYDGNKPLKVIVHGWNNDGNSNVNRMVKTAILETLDANVIVVDWKRLASSNYVSATNGIPDVGEHLGYFLTWLIESAGGEWKKVHLIGFSLGAHAVGIAGRTAGGKAARVTALDPAGPLWVGNPQALNTSSAHYVEAIHTDGGFLGMSEALAHGDFFPNSGKHPQPGCWISTCSHSRSYRLFASSIYTDHFVAKRCNDTNEAHNNQCTGSEFNMGNCDITKRGSGMYGLSTERKWPF</sequence>
<evidence type="ECO:0000259" key="5">
    <source>
        <dbReference type="Pfam" id="PF00151"/>
    </source>
</evidence>
<comment type="subcellular location">
    <subcellularLocation>
        <location evidence="1">Secreted</location>
    </subcellularLocation>
</comment>
<comment type="similarity">
    <text evidence="2 4">Belongs to the AB hydrolase superfamily. Lipase family.</text>
</comment>
<dbReference type="Gene3D" id="3.40.50.1820">
    <property type="entry name" value="alpha/beta hydrolase"/>
    <property type="match status" value="1"/>
</dbReference>
<organism evidence="6 7">
    <name type="scientific">Papilio machaon</name>
    <name type="common">Old World swallowtail butterfly</name>
    <dbReference type="NCBI Taxonomy" id="76193"/>
    <lineage>
        <taxon>Eukaryota</taxon>
        <taxon>Metazoa</taxon>
        <taxon>Ecdysozoa</taxon>
        <taxon>Arthropoda</taxon>
        <taxon>Hexapoda</taxon>
        <taxon>Insecta</taxon>
        <taxon>Pterygota</taxon>
        <taxon>Neoptera</taxon>
        <taxon>Endopterygota</taxon>
        <taxon>Lepidoptera</taxon>
        <taxon>Glossata</taxon>
        <taxon>Ditrysia</taxon>
        <taxon>Papilionoidea</taxon>
        <taxon>Papilionidae</taxon>
        <taxon>Papilioninae</taxon>
        <taxon>Papilio</taxon>
    </lineage>
</organism>
<dbReference type="SUPFAM" id="SSF53474">
    <property type="entry name" value="alpha/beta-Hydrolases"/>
    <property type="match status" value="1"/>
</dbReference>
<dbReference type="InterPro" id="IPR013818">
    <property type="entry name" value="Lipase"/>
</dbReference>
<dbReference type="GO" id="GO:0016042">
    <property type="term" value="P:lipid catabolic process"/>
    <property type="evidence" value="ECO:0007669"/>
    <property type="project" value="TreeGrafter"/>
</dbReference>
<accession>A0A194R1Y7</accession>
<dbReference type="InParanoid" id="A0A194R1Y7"/>
<evidence type="ECO:0000256" key="3">
    <source>
        <dbReference type="ARBA" id="ARBA00022525"/>
    </source>
</evidence>
<dbReference type="InterPro" id="IPR029058">
    <property type="entry name" value="AB_hydrolase_fold"/>
</dbReference>
<dbReference type="PANTHER" id="PTHR11610">
    <property type="entry name" value="LIPASE"/>
    <property type="match status" value="1"/>
</dbReference>
<keyword evidence="7" id="KW-1185">Reference proteome</keyword>
<evidence type="ECO:0000313" key="7">
    <source>
        <dbReference type="Proteomes" id="UP000053240"/>
    </source>
</evidence>
<gene>
    <name evidence="6" type="ORF">RR48_08013</name>
</gene>
<proteinExistence type="inferred from homology"/>
<dbReference type="InterPro" id="IPR033906">
    <property type="entry name" value="Lipase_N"/>
</dbReference>
<dbReference type="CDD" id="cd00707">
    <property type="entry name" value="Pancreat_lipase_like"/>
    <property type="match status" value="1"/>
</dbReference>
<dbReference type="Pfam" id="PF00151">
    <property type="entry name" value="Lipase"/>
    <property type="match status" value="1"/>
</dbReference>
<dbReference type="GO" id="GO:0016298">
    <property type="term" value="F:lipase activity"/>
    <property type="evidence" value="ECO:0007669"/>
    <property type="project" value="InterPro"/>
</dbReference>
<dbReference type="InterPro" id="IPR000734">
    <property type="entry name" value="TAG_lipase"/>
</dbReference>
<evidence type="ECO:0000256" key="1">
    <source>
        <dbReference type="ARBA" id="ARBA00004613"/>
    </source>
</evidence>
<dbReference type="EMBL" id="KQ460870">
    <property type="protein sequence ID" value="KPJ11707.1"/>
    <property type="molecule type" value="Genomic_DNA"/>
</dbReference>